<feature type="compositionally biased region" description="Basic residues" evidence="15">
    <location>
        <begin position="333"/>
        <end position="347"/>
    </location>
</feature>
<dbReference type="InterPro" id="IPR000152">
    <property type="entry name" value="EGF-type_Asp/Asn_hydroxyl_site"/>
</dbReference>
<evidence type="ECO:0000256" key="12">
    <source>
        <dbReference type="PROSITE-ProRule" id="PRU00076"/>
    </source>
</evidence>
<dbReference type="InterPro" id="IPR001881">
    <property type="entry name" value="EGF-like_Ca-bd_dom"/>
</dbReference>
<dbReference type="PROSITE" id="PS50026">
    <property type="entry name" value="EGF_3"/>
    <property type="match status" value="2"/>
</dbReference>
<feature type="domain" description="EGF-like" evidence="17">
    <location>
        <begin position="1488"/>
        <end position="1522"/>
    </location>
</feature>
<dbReference type="Gene3D" id="2.10.25.10">
    <property type="entry name" value="Laminin"/>
    <property type="match status" value="4"/>
</dbReference>
<dbReference type="Pfam" id="PF00058">
    <property type="entry name" value="Ldl_recept_b"/>
    <property type="match status" value="2"/>
</dbReference>
<dbReference type="PROSITE" id="PS01209">
    <property type="entry name" value="LDLRA_1"/>
    <property type="match status" value="4"/>
</dbReference>
<dbReference type="InterPro" id="IPR049883">
    <property type="entry name" value="NOTCH1_EGF-like"/>
</dbReference>
<feature type="disulfide bond" evidence="13">
    <location>
        <begin position="1203"/>
        <end position="1215"/>
    </location>
</feature>
<dbReference type="PROSITE" id="PS50068">
    <property type="entry name" value="LDLRA_2"/>
    <property type="match status" value="9"/>
</dbReference>
<dbReference type="SUPFAM" id="SSF57424">
    <property type="entry name" value="LDL receptor-like module"/>
    <property type="match status" value="7"/>
</dbReference>
<dbReference type="SUPFAM" id="SSF57184">
    <property type="entry name" value="Growth factor receptor domain"/>
    <property type="match status" value="2"/>
</dbReference>
<dbReference type="SUPFAM" id="SSF63825">
    <property type="entry name" value="YWTD domain"/>
    <property type="match status" value="3"/>
</dbReference>
<dbReference type="CDD" id="cd00112">
    <property type="entry name" value="LDLa"/>
    <property type="match status" value="9"/>
</dbReference>
<feature type="disulfide bond" evidence="13">
    <location>
        <begin position="1387"/>
        <end position="1402"/>
    </location>
</feature>
<keyword evidence="2 12" id="KW-0245">EGF-like domain</keyword>
<evidence type="ECO:0000256" key="8">
    <source>
        <dbReference type="ARBA" id="ARBA00023136"/>
    </source>
</evidence>
<feature type="disulfide bond" evidence="13">
    <location>
        <begin position="395"/>
        <end position="410"/>
    </location>
</feature>
<dbReference type="STRING" id="471704.A0A195ED17"/>
<keyword evidence="10 18" id="KW-0675">Receptor</keyword>
<dbReference type="Pfam" id="PF12662">
    <property type="entry name" value="cEGF"/>
    <property type="match status" value="1"/>
</dbReference>
<feature type="disulfide bond" evidence="13">
    <location>
        <begin position="1420"/>
        <end position="1438"/>
    </location>
</feature>
<dbReference type="InterPro" id="IPR018097">
    <property type="entry name" value="EGF_Ca-bd_CS"/>
</dbReference>
<evidence type="ECO:0000256" key="11">
    <source>
        <dbReference type="ARBA" id="ARBA00023180"/>
    </source>
</evidence>
<dbReference type="InterPro" id="IPR000033">
    <property type="entry name" value="LDLR_classB_rpt"/>
</dbReference>
<evidence type="ECO:0000313" key="18">
    <source>
        <dbReference type="EMBL" id="KYN23001.1"/>
    </source>
</evidence>
<dbReference type="GO" id="GO:0016324">
    <property type="term" value="C:apical plasma membrane"/>
    <property type="evidence" value="ECO:0007669"/>
    <property type="project" value="TreeGrafter"/>
</dbReference>
<dbReference type="EMBL" id="KQ979074">
    <property type="protein sequence ID" value="KYN23001.1"/>
    <property type="molecule type" value="Genomic_DNA"/>
</dbReference>
<feature type="repeat" description="LDL-receptor class B" evidence="14">
    <location>
        <begin position="710"/>
        <end position="752"/>
    </location>
</feature>
<evidence type="ECO:0000256" key="3">
    <source>
        <dbReference type="ARBA" id="ARBA00022583"/>
    </source>
</evidence>
<keyword evidence="11" id="KW-0325">Glycoprotein</keyword>
<dbReference type="SMART" id="SM00135">
    <property type="entry name" value="LY"/>
    <property type="match status" value="9"/>
</dbReference>
<dbReference type="FunFam" id="2.10.25.10:FF:000009">
    <property type="entry name" value="Low-density lipoprotein receptor isoform 1"/>
    <property type="match status" value="2"/>
</dbReference>
<evidence type="ECO:0000259" key="17">
    <source>
        <dbReference type="PROSITE" id="PS50026"/>
    </source>
</evidence>
<evidence type="ECO:0000256" key="15">
    <source>
        <dbReference type="SAM" id="MobiDB-lite"/>
    </source>
</evidence>
<dbReference type="Pfam" id="PF14670">
    <property type="entry name" value="FXa_inhibition"/>
    <property type="match status" value="1"/>
</dbReference>
<keyword evidence="6" id="KW-0677">Repeat</keyword>
<feature type="disulfide bond" evidence="13">
    <location>
        <begin position="442"/>
        <end position="457"/>
    </location>
</feature>
<feature type="disulfide bond" evidence="13">
    <location>
        <begin position="1293"/>
        <end position="1311"/>
    </location>
</feature>
<dbReference type="CDD" id="cd00054">
    <property type="entry name" value="EGF_CA"/>
    <property type="match status" value="2"/>
</dbReference>
<evidence type="ECO:0000256" key="4">
    <source>
        <dbReference type="ARBA" id="ARBA00022692"/>
    </source>
</evidence>
<feature type="repeat" description="LDL-receptor class B" evidence="14">
    <location>
        <begin position="666"/>
        <end position="709"/>
    </location>
</feature>
<evidence type="ECO:0000256" key="5">
    <source>
        <dbReference type="ARBA" id="ARBA00022729"/>
    </source>
</evidence>
<feature type="disulfide bond" evidence="13">
    <location>
        <begin position="1368"/>
        <end position="1380"/>
    </location>
</feature>
<comment type="caution">
    <text evidence="12">Lacks conserved residue(s) required for the propagation of feature annotation.</text>
</comment>
<keyword evidence="4 16" id="KW-0812">Transmembrane</keyword>
<dbReference type="InterPro" id="IPR011042">
    <property type="entry name" value="6-blade_b-propeller_TolB-like"/>
</dbReference>
<keyword evidence="5" id="KW-0732">Signal</keyword>
<dbReference type="Gene3D" id="2.120.10.30">
    <property type="entry name" value="TolB, C-terminal domain"/>
    <property type="match status" value="4"/>
</dbReference>
<keyword evidence="9 12" id="KW-1015">Disulfide bond</keyword>
<organism evidence="18 19">
    <name type="scientific">Trachymyrmex cornetzi</name>
    <dbReference type="NCBI Taxonomy" id="471704"/>
    <lineage>
        <taxon>Eukaryota</taxon>
        <taxon>Metazoa</taxon>
        <taxon>Ecdysozoa</taxon>
        <taxon>Arthropoda</taxon>
        <taxon>Hexapoda</taxon>
        <taxon>Insecta</taxon>
        <taxon>Pterygota</taxon>
        <taxon>Neoptera</taxon>
        <taxon>Endopterygota</taxon>
        <taxon>Hymenoptera</taxon>
        <taxon>Apocrita</taxon>
        <taxon>Aculeata</taxon>
        <taxon>Formicoidea</taxon>
        <taxon>Formicidae</taxon>
        <taxon>Myrmicinae</taxon>
        <taxon>Trachymyrmex</taxon>
    </lineage>
</organism>
<feature type="disulfide bond" evidence="13">
    <location>
        <begin position="1350"/>
        <end position="1365"/>
    </location>
</feature>
<dbReference type="PROSITE" id="PS01187">
    <property type="entry name" value="EGF_CA"/>
    <property type="match status" value="2"/>
</dbReference>
<dbReference type="SUPFAM" id="SSF57196">
    <property type="entry name" value="EGF/Laminin"/>
    <property type="match status" value="1"/>
</dbReference>
<dbReference type="GO" id="GO:0006898">
    <property type="term" value="P:receptor-mediated endocytosis"/>
    <property type="evidence" value="ECO:0007669"/>
    <property type="project" value="TreeGrafter"/>
</dbReference>
<dbReference type="Pfam" id="PF00057">
    <property type="entry name" value="Ldl_recept_a"/>
    <property type="match status" value="9"/>
</dbReference>
<keyword evidence="3" id="KW-0254">Endocytosis</keyword>
<evidence type="ECO:0000256" key="14">
    <source>
        <dbReference type="PROSITE-ProRule" id="PRU00461"/>
    </source>
</evidence>
<evidence type="ECO:0000256" key="6">
    <source>
        <dbReference type="ARBA" id="ARBA00022737"/>
    </source>
</evidence>
<feature type="disulfide bond" evidence="13">
    <location>
        <begin position="1222"/>
        <end position="1237"/>
    </location>
</feature>
<dbReference type="Pfam" id="PF07645">
    <property type="entry name" value="EGF_CA"/>
    <property type="match status" value="1"/>
</dbReference>
<dbReference type="InterPro" id="IPR023415">
    <property type="entry name" value="LDLR_class-A_CS"/>
</dbReference>
<name>A0A195ED17_9HYME</name>
<dbReference type="PANTHER" id="PTHR22722:SF14">
    <property type="entry name" value="MEGALIN, ISOFORM A"/>
    <property type="match status" value="1"/>
</dbReference>
<dbReference type="PANTHER" id="PTHR22722">
    <property type="entry name" value="LOW-DENSITY LIPOPROTEIN RECEPTOR-RELATED PROTEIN 2-RELATED"/>
    <property type="match status" value="1"/>
</dbReference>
<feature type="disulfide bond" evidence="13">
    <location>
        <begin position="1305"/>
        <end position="1320"/>
    </location>
</feature>
<dbReference type="InterPro" id="IPR002172">
    <property type="entry name" value="LDrepeatLR_classA_rpt"/>
</dbReference>
<feature type="disulfide bond" evidence="13">
    <location>
        <begin position="383"/>
        <end position="401"/>
    </location>
</feature>
<dbReference type="SMART" id="SM00181">
    <property type="entry name" value="EGF"/>
    <property type="match status" value="7"/>
</dbReference>
<dbReference type="InterPro" id="IPR000742">
    <property type="entry name" value="EGF"/>
</dbReference>
<accession>A0A195ED17</accession>
<dbReference type="FunFam" id="2.120.10.30:FF:000241">
    <property type="entry name" value="Low-density lipoprotein receptor-related protein 6"/>
    <property type="match status" value="1"/>
</dbReference>
<gene>
    <name evidence="18" type="ORF">ALC57_04784</name>
</gene>
<keyword evidence="19" id="KW-1185">Reference proteome</keyword>
<proteinExistence type="predicted"/>
<feature type="region of interest" description="Disordered" evidence="15">
    <location>
        <begin position="319"/>
        <end position="347"/>
    </location>
</feature>
<evidence type="ECO:0000256" key="1">
    <source>
        <dbReference type="ARBA" id="ARBA00004479"/>
    </source>
</evidence>
<feature type="disulfide bond" evidence="13">
    <location>
        <begin position="430"/>
        <end position="448"/>
    </location>
</feature>
<evidence type="ECO:0000256" key="7">
    <source>
        <dbReference type="ARBA" id="ARBA00022989"/>
    </source>
</evidence>
<feature type="transmembrane region" description="Helical" evidence="16">
    <location>
        <begin position="1812"/>
        <end position="1833"/>
    </location>
</feature>
<reference evidence="18 19" key="1">
    <citation type="submission" date="2015-09" db="EMBL/GenBank/DDBJ databases">
        <title>Trachymyrmex cornetzi WGS genome.</title>
        <authorList>
            <person name="Nygaard S."/>
            <person name="Hu H."/>
            <person name="Boomsma J."/>
            <person name="Zhang G."/>
        </authorList>
    </citation>
    <scope>NUCLEOTIDE SEQUENCE [LARGE SCALE GENOMIC DNA]</scope>
    <source>
        <strain evidence="18">Tcor2-1</strain>
        <tissue evidence="18">Whole body</tissue>
    </source>
</reference>
<evidence type="ECO:0000256" key="10">
    <source>
        <dbReference type="ARBA" id="ARBA00023170"/>
    </source>
</evidence>
<dbReference type="GO" id="GO:0043235">
    <property type="term" value="C:receptor complex"/>
    <property type="evidence" value="ECO:0007669"/>
    <property type="project" value="TreeGrafter"/>
</dbReference>
<dbReference type="PROSITE" id="PS00010">
    <property type="entry name" value="ASX_HYDROXYL"/>
    <property type="match status" value="2"/>
</dbReference>
<feature type="region of interest" description="Disordered" evidence="15">
    <location>
        <begin position="1896"/>
        <end position="1918"/>
    </location>
</feature>
<evidence type="ECO:0000256" key="9">
    <source>
        <dbReference type="ARBA" id="ARBA00023157"/>
    </source>
</evidence>
<feature type="disulfide bond" evidence="13">
    <location>
        <begin position="1375"/>
        <end position="1393"/>
    </location>
</feature>
<sequence length="1928" mass="218171">MVTLNDTLFRELFEKAEKKLPRMESVVSIIPPYKCIHKHLQRMNVFQEKTKKMVGFDNLSFATLTNYILMSGYPDFVVTVTQRAIGIGNNEQQNVVYREIIEARVDSPPMPTDRAPSLFFSRPSLRMSPVVPVRTVAAQRVWLQPSVSTFDPPPRQGLERLAQELNAATWRTRTGSLLPFNILASPLAAAARGIDMRSGFRLVPFRSARYGTARYCTARHGTARHAANPHDGSLLSSILTAHRSELQGETKLNGPVSSIRKSFPNAPYPYDVHVLVTFLRLRSARAARAPFDEPKPPRTSLRIFDQPLRRVSIGGVTRAHTRPAHTTSLLDRRTRRTSSRHRYPPPRRRSYVNLCPPTCTTRVVADEKHLDASALNCSGRFQCADEHCVFHDWVCDGTKDCPDGSDEWNCNANRTSSASNCKIENSQYFCKNQLCIPLKLVCNGKDDCGDKSDEAGCTSGCPSSVKCDHECKQTPKESICICKPGYKLQNDNRTCIDIDECQIYGVCDQECVNTPGSYSCRCQTDYFLQRDKKTCKAIAGEATIVFSAKTEIVGMYLDSQINFIVAKHLNRAIGVAMNGDHTYWSDIEKDREVIVRSTPQNKHEVIVMMGLKEISAIAVDWIAQNIYFTDTGYNRIGVCKDDGTYCTILINNTDKPTGLALLPTHGKMYWCDWSFNPHIAVAGMDGKNIRIFVSENLKAPQSLTIDYPTNRLYWADIKLKIIETIRLDGTDRRLVLHDIIEDPFSLAVFENTLYWSNWESKSVESCNKFTGKDWNILHVGQHSHFSVHIDHSAIKPKIDNPCHSNPCSELCMLNQENGYTCACTLDKKLNTDNHTCQEVTKNLLILHDTKFTNYYHGMLGKLKTRIASKVLLPQDIVSDPTSGQVICCTVTERFEKAIVLFDPVSDTFKNTILYNVSYFSMAFDHIGNNLYMTNRPSSSINVYNVKTLAMTVFYFKENVPYYITLVPEESKMYVAFKNLLSSNHTFERFCIYEMEMNGLGEKKLLRDNLHGPVISMYYDRDSKTLFVSDQMSGNILSLNILSAEDTRLLRTGLQEPVSLTVADDNIFWIEYEKYLDYSTLYSTDFKTSSNLNHKDVILHYPTIFPRVITLRKDTKRDHDCRKNNGNCSHMCLLSSITSFVCACPPGMALSSDNRTCVVYECPKNEFKCGEHNVCIQKENVCDGNVHCPNGEDETIGCHKKKKCKKNEFTCTNGECVSIKSRCNWHYDCTDQSDEENCVKPKCTSDEFQCPNGVTPCISKSLLCDGDFDCEDGSDERPEACKLDALCFNGKFQCNNGNCISLSLKCNGIDDCLDGSDERHCLAKPIYLVNCTADEYRCLDTDLCLPKKVKCDGKSDCPKNDDEHNCMVCFDDQFACDNAKCIPENWVCDKFDDCGDNSDEKNCDGSKKTIIESTKCDEFKCSIGTCLPYSKVCDGNRDCPDGSDENGKCQVACMVNNFCKGLCYKTPKGDVCGCPYGYRLAADATSCEDINECENDVCSQFCRNTVGSFECFCHEGYYLRNKVSCKATGPAMEFITVTDNDIRKISSNLHSIDKIHSLSGLSINGFDVNAVHDSIYWSNGEFGTIKKLNIKTKKITTIMIVEHPQSLAVDWITDNVYVSDNGRLNTIKVCNLEKEKCATLVEIEDKAKVVSIVVDSINRWLFWAQITWQIDVPFTKIYRTDMMGADMKIIGSDMHYPFSISIYEQSLYWLMDTSGQLRSCKLYGKKSCKTINIGKNNVHKQFAILHISRQPVDKNPCEEKYCDYMCVLKKENATCICSNGESIESNSTCTINMNNGRISFKNPTRNVRYTGGAYSLIIIILLIIVLLLYVYYYYQKNRLKSKPINNLSIHFHNPSYDRSDEVEVTLNSIVTGLSPGQHEYVNPIDNKFLNLKDAMENSENRQRSDTYSKERDVEETEKQDSLIYFVQSK</sequence>
<dbReference type="SMART" id="SM00192">
    <property type="entry name" value="LDLa"/>
    <property type="match status" value="9"/>
</dbReference>
<dbReference type="InterPro" id="IPR009030">
    <property type="entry name" value="Growth_fac_rcpt_cys_sf"/>
</dbReference>
<dbReference type="GO" id="GO:0042562">
    <property type="term" value="F:hormone binding"/>
    <property type="evidence" value="ECO:0007669"/>
    <property type="project" value="TreeGrafter"/>
</dbReference>
<dbReference type="Proteomes" id="UP000078492">
    <property type="component" value="Unassembled WGS sequence"/>
</dbReference>
<evidence type="ECO:0000256" key="13">
    <source>
        <dbReference type="PROSITE-ProRule" id="PRU00124"/>
    </source>
</evidence>
<feature type="disulfide bond" evidence="13">
    <location>
        <begin position="1286"/>
        <end position="1298"/>
    </location>
</feature>
<dbReference type="InterPro" id="IPR026823">
    <property type="entry name" value="cEGF"/>
</dbReference>
<evidence type="ECO:0000313" key="19">
    <source>
        <dbReference type="Proteomes" id="UP000078492"/>
    </source>
</evidence>
<dbReference type="InterPro" id="IPR036055">
    <property type="entry name" value="LDL_receptor-like_sf"/>
</dbReference>
<dbReference type="GO" id="GO:0005509">
    <property type="term" value="F:calcium ion binding"/>
    <property type="evidence" value="ECO:0007669"/>
    <property type="project" value="InterPro"/>
</dbReference>
<dbReference type="PRINTS" id="PR00261">
    <property type="entry name" value="LDLRECEPTOR"/>
</dbReference>
<keyword evidence="8 16" id="KW-0472">Membrane</keyword>
<dbReference type="PROSITE" id="PS51120">
    <property type="entry name" value="LDLRB"/>
    <property type="match status" value="2"/>
</dbReference>
<evidence type="ECO:0000256" key="16">
    <source>
        <dbReference type="SAM" id="Phobius"/>
    </source>
</evidence>
<feature type="domain" description="EGF-like" evidence="17">
    <location>
        <begin position="497"/>
        <end position="536"/>
    </location>
</feature>
<dbReference type="SMART" id="SM00179">
    <property type="entry name" value="EGF_CA"/>
    <property type="match status" value="3"/>
</dbReference>
<keyword evidence="7 16" id="KW-1133">Transmembrane helix</keyword>
<dbReference type="Gene3D" id="4.10.400.10">
    <property type="entry name" value="Low-density Lipoprotein Receptor"/>
    <property type="match status" value="9"/>
</dbReference>
<dbReference type="InterPro" id="IPR051221">
    <property type="entry name" value="LDLR-related"/>
</dbReference>
<evidence type="ECO:0000256" key="2">
    <source>
        <dbReference type="ARBA" id="ARBA00022536"/>
    </source>
</evidence>
<comment type="subcellular location">
    <subcellularLocation>
        <location evidence="1">Membrane</location>
        <topology evidence="1">Single-pass type I membrane protein</topology>
    </subcellularLocation>
</comment>
<feature type="disulfide bond" evidence="13">
    <location>
        <begin position="1210"/>
        <end position="1228"/>
    </location>
</feature>
<protein>
    <submittedName>
        <fullName evidence="18">Vitellogenin receptor</fullName>
    </submittedName>
</protein>
<feature type="disulfide bond" evidence="12">
    <location>
        <begin position="501"/>
        <end position="511"/>
    </location>
</feature>